<dbReference type="InterPro" id="IPR045055">
    <property type="entry name" value="DNA2/NAM7-like"/>
</dbReference>
<feature type="region of interest" description="Disordered" evidence="1">
    <location>
        <begin position="582"/>
        <end position="601"/>
    </location>
</feature>
<evidence type="ECO:0000256" key="1">
    <source>
        <dbReference type="SAM" id="MobiDB-lite"/>
    </source>
</evidence>
<gene>
    <name evidence="4" type="ORF">VKT23_016398</name>
</gene>
<comment type="caution">
    <text evidence="4">The sequence shown here is derived from an EMBL/GenBank/DDBJ whole genome shotgun (WGS) entry which is preliminary data.</text>
</comment>
<dbReference type="PANTHER" id="PTHR10887:SF517">
    <property type="entry name" value="RNA HELICASE NONSENSE MRNA REDUCING FACTOR"/>
    <property type="match status" value="1"/>
</dbReference>
<accession>A0ABR1IWE4</accession>
<sequence>MKYLRDARLLFGKNFACQSNFARVALASYLSSRSHSQLRGALHLQNVPIFPSNGKLTRPRCTNSYHVYSKLSSFHSLSGSYYPTASPYYSHYNSLTKRIATPKLARLSSSAASPFGDSFDTAFPFESQQKPSLPLISRFDWRQRASSRVPQNVPSKRQKFRRIDPPPVILHPEEPYYEALKKYQERFLPLIETEQQQEEMVLRERLSSWPLARLKEEGYALTDLSAYWLEGTRYGKPVACFQLGPGLALPEHRFLNGTQVLLSRIDPLEEQPNRGAVLSSTAYQLNIMFPNLIDLDPERPYNSWRLDVGQSQFTYDQMRKAIATFAQDPKVHDEQSFYLPASPLSDNSRKEAFQKQYILQGTELRDVLLRSFEPAEHPHVHRPLQDPDDTKYVESSVLDHESRKTMEISVPEEVSPMDSGGAFQDDMLIQSWARRYSSPDPVVVEGDPSLEGLNESQRRAMAMMIRERISLVQGPPGTGKTRTIIETIKMLKVHFQVPHPILVCTYTNVAVDNLVEGLARAKLKPLRAASAGKTKPSLSQYTLEYQIENHPSQAETKKLMERKERVSKDLAVLKERLKKLEEKESKGSITEKEMNRKSRMEPGVVKRGRELSMLDRRIYAKQQDMIRDSLEKSDVICTTCITSASIPLNHIDFPVVFLDEASMSTEPASLIPLMKGSRHVALIGDHKQLPPVITSPEAQAMGLGISLFERLTEEGEIPSIMLNIQYRMHPAISQFPSLEFYNLSLLDGTIDRSGYVSPKLMPPNISAALLPPGHTGTVEEGSDIRPEVSSSNRPPVIFLDHAGTETPKSKSRVNWNEAHIVASVVEDLLLHNDGLLGQDIGIIAPYVAQVSLLTRLFNTDPKYRKRFCSVLGDHRAMQLKHIEIKTVDGFEGREKDVIIFSTVRNNPGGYIGFLADRRRLNVGLTRAKRGLFVVGSLSTLKQSKTGGEQEGSVARVGKGGDTWRRYANYLLENGLVLSLAGDKLAKVLYGNLDAATAKRRVA</sequence>
<keyword evidence="5" id="KW-1185">Reference proteome</keyword>
<feature type="domain" description="DNA2/NAM7 helicase helicase" evidence="2">
    <location>
        <begin position="453"/>
        <end position="695"/>
    </location>
</feature>
<dbReference type="InterPro" id="IPR041679">
    <property type="entry name" value="DNA2/NAM7-like_C"/>
</dbReference>
<dbReference type="InterPro" id="IPR041677">
    <property type="entry name" value="DNA2/NAM7_AAA_11"/>
</dbReference>
<evidence type="ECO:0000259" key="2">
    <source>
        <dbReference type="Pfam" id="PF13086"/>
    </source>
</evidence>
<proteinExistence type="predicted"/>
<dbReference type="Pfam" id="PF13086">
    <property type="entry name" value="AAA_11"/>
    <property type="match status" value="1"/>
</dbReference>
<name>A0ABR1IWE4_9AGAR</name>
<dbReference type="Gene3D" id="3.40.50.300">
    <property type="entry name" value="P-loop containing nucleotide triphosphate hydrolases"/>
    <property type="match status" value="2"/>
</dbReference>
<dbReference type="Proteomes" id="UP001498398">
    <property type="component" value="Unassembled WGS sequence"/>
</dbReference>
<feature type="compositionally biased region" description="Basic and acidic residues" evidence="1">
    <location>
        <begin position="582"/>
        <end position="600"/>
    </location>
</feature>
<dbReference type="Pfam" id="PF13087">
    <property type="entry name" value="AAA_12"/>
    <property type="match status" value="1"/>
</dbReference>
<dbReference type="InterPro" id="IPR047187">
    <property type="entry name" value="SF1_C_Upf1"/>
</dbReference>
<evidence type="ECO:0000259" key="3">
    <source>
        <dbReference type="Pfam" id="PF13087"/>
    </source>
</evidence>
<protein>
    <recommendedName>
        <fullName evidence="6">P-loop containing nucleoside triphosphate hydrolase protein</fullName>
    </recommendedName>
</protein>
<dbReference type="CDD" id="cd18808">
    <property type="entry name" value="SF1_C_Upf1"/>
    <property type="match status" value="1"/>
</dbReference>
<feature type="domain" description="DNA2/NAM7 helicase-like C-terminal" evidence="3">
    <location>
        <begin position="704"/>
        <end position="936"/>
    </location>
</feature>
<dbReference type="EMBL" id="JBANRG010000061">
    <property type="protein sequence ID" value="KAK7441735.1"/>
    <property type="molecule type" value="Genomic_DNA"/>
</dbReference>
<evidence type="ECO:0000313" key="5">
    <source>
        <dbReference type="Proteomes" id="UP001498398"/>
    </source>
</evidence>
<evidence type="ECO:0008006" key="6">
    <source>
        <dbReference type="Google" id="ProtNLM"/>
    </source>
</evidence>
<dbReference type="InterPro" id="IPR027417">
    <property type="entry name" value="P-loop_NTPase"/>
</dbReference>
<evidence type="ECO:0000313" key="4">
    <source>
        <dbReference type="EMBL" id="KAK7441735.1"/>
    </source>
</evidence>
<dbReference type="PANTHER" id="PTHR10887">
    <property type="entry name" value="DNA2/NAM7 HELICASE FAMILY"/>
    <property type="match status" value="1"/>
</dbReference>
<organism evidence="4 5">
    <name type="scientific">Marasmiellus scandens</name>
    <dbReference type="NCBI Taxonomy" id="2682957"/>
    <lineage>
        <taxon>Eukaryota</taxon>
        <taxon>Fungi</taxon>
        <taxon>Dikarya</taxon>
        <taxon>Basidiomycota</taxon>
        <taxon>Agaricomycotina</taxon>
        <taxon>Agaricomycetes</taxon>
        <taxon>Agaricomycetidae</taxon>
        <taxon>Agaricales</taxon>
        <taxon>Marasmiineae</taxon>
        <taxon>Omphalotaceae</taxon>
        <taxon>Marasmiellus</taxon>
    </lineage>
</organism>
<dbReference type="SUPFAM" id="SSF52540">
    <property type="entry name" value="P-loop containing nucleoside triphosphate hydrolases"/>
    <property type="match status" value="1"/>
</dbReference>
<reference evidence="4 5" key="1">
    <citation type="submission" date="2024-01" db="EMBL/GenBank/DDBJ databases">
        <title>A draft genome for the cacao thread blight pathogen Marasmiellus scandens.</title>
        <authorList>
            <person name="Baruah I.K."/>
            <person name="Leung J."/>
            <person name="Bukari Y."/>
            <person name="Amoako-Attah I."/>
            <person name="Meinhardt L.W."/>
            <person name="Bailey B.A."/>
            <person name="Cohen S.P."/>
        </authorList>
    </citation>
    <scope>NUCLEOTIDE SEQUENCE [LARGE SCALE GENOMIC DNA]</scope>
    <source>
        <strain evidence="4 5">GH-19</strain>
    </source>
</reference>